<dbReference type="RefSeq" id="WP_283172702.1">
    <property type="nucleotide sequence ID" value="NZ_JAPNOA010000016.1"/>
</dbReference>
<dbReference type="Gene3D" id="3.40.50.720">
    <property type="entry name" value="NAD(P)-binding Rossmann-like Domain"/>
    <property type="match status" value="1"/>
</dbReference>
<dbReference type="Pfam" id="PF08338">
    <property type="entry name" value="DUF1731"/>
    <property type="match status" value="1"/>
</dbReference>
<dbReference type="Proteomes" id="UP001150830">
    <property type="component" value="Unassembled WGS sequence"/>
</dbReference>
<gene>
    <name evidence="4" type="ORF">OUO13_04750</name>
</gene>
<keyword evidence="5" id="KW-1185">Reference proteome</keyword>
<dbReference type="SUPFAM" id="SSF51735">
    <property type="entry name" value="NAD(P)-binding Rossmann-fold domains"/>
    <property type="match status" value="1"/>
</dbReference>
<evidence type="ECO:0000259" key="2">
    <source>
        <dbReference type="Pfam" id="PF01370"/>
    </source>
</evidence>
<dbReference type="PANTHER" id="PTHR11092:SF0">
    <property type="entry name" value="EPIMERASE FAMILY PROTEIN SDR39U1"/>
    <property type="match status" value="1"/>
</dbReference>
<dbReference type="InterPro" id="IPR036291">
    <property type="entry name" value="NAD(P)-bd_dom_sf"/>
</dbReference>
<proteinExistence type="inferred from homology"/>
<organism evidence="4 5">
    <name type="scientific">Parathalassolituus penaei</name>
    <dbReference type="NCBI Taxonomy" id="2997323"/>
    <lineage>
        <taxon>Bacteria</taxon>
        <taxon>Pseudomonadati</taxon>
        <taxon>Pseudomonadota</taxon>
        <taxon>Gammaproteobacteria</taxon>
        <taxon>Oceanospirillales</taxon>
        <taxon>Oceanospirillaceae</taxon>
        <taxon>Parathalassolituus</taxon>
    </lineage>
</organism>
<dbReference type="InterPro" id="IPR013549">
    <property type="entry name" value="DUF1731"/>
</dbReference>
<comment type="similarity">
    <text evidence="1">Belongs to the NAD(P)-dependent epimerase/dehydratase family. SDR39U1 subfamily.</text>
</comment>
<accession>A0A9X3EHT2</accession>
<evidence type="ECO:0000259" key="3">
    <source>
        <dbReference type="Pfam" id="PF08338"/>
    </source>
</evidence>
<dbReference type="InterPro" id="IPR010099">
    <property type="entry name" value="SDR39U1"/>
</dbReference>
<protein>
    <submittedName>
        <fullName evidence="4">TIGR01777 family oxidoreductase</fullName>
    </submittedName>
</protein>
<evidence type="ECO:0000313" key="5">
    <source>
        <dbReference type="Proteomes" id="UP001150830"/>
    </source>
</evidence>
<evidence type="ECO:0000256" key="1">
    <source>
        <dbReference type="ARBA" id="ARBA00009353"/>
    </source>
</evidence>
<comment type="caution">
    <text evidence="4">The sequence shown here is derived from an EMBL/GenBank/DDBJ whole genome shotgun (WGS) entry which is preliminary data.</text>
</comment>
<evidence type="ECO:0000313" key="4">
    <source>
        <dbReference type="EMBL" id="MCY0964486.1"/>
    </source>
</evidence>
<dbReference type="AlphaFoldDB" id="A0A9X3EHT2"/>
<feature type="domain" description="NAD-dependent epimerase/dehydratase" evidence="2">
    <location>
        <begin position="5"/>
        <end position="216"/>
    </location>
</feature>
<sequence length="311" mass="34248">MGKRILITGGSGFIGSRLVSAWRLVGHDISVLTRQPGKVRQRWPGITAVDDFNELEGRFDWVVNLAGEGIADQRWSEERKAILRASRIALTEDLVAWAKRTHQHFEVVVSGSAIGYYGGKHGKAGEVWLDEQSDNGRDFAARLCRDWELAAQPLTAYCKRLVIARTGVVLGAEGGMMKRLWLPFRMGMGGQIGDGSQYLAWIHIDDYCRAIHGLLDGQLPLSGVVNMTAPEPVTNTDFTHSLAAALGRLALLPMPTPMVKLLFGEMSTLLLDGQRVAPVVLKQAGFEWQFRQIDSALGNLALERQHEAHAA</sequence>
<reference evidence="4" key="1">
    <citation type="submission" date="2022-11" db="EMBL/GenBank/DDBJ databases">
        <title>Parathalassolutuus dongxingensis gen. nov., sp. nov., a novel member of family Oceanospirillaceae isolated from a coastal shrimp pond in Guangxi, China.</title>
        <authorList>
            <person name="Chen H."/>
        </authorList>
    </citation>
    <scope>NUCLEOTIDE SEQUENCE</scope>
    <source>
        <strain evidence="4">G-43</strain>
    </source>
</reference>
<dbReference type="InterPro" id="IPR001509">
    <property type="entry name" value="Epimerase_deHydtase"/>
</dbReference>
<dbReference type="EMBL" id="JAPNOA010000016">
    <property type="protein sequence ID" value="MCY0964486.1"/>
    <property type="molecule type" value="Genomic_DNA"/>
</dbReference>
<feature type="domain" description="DUF1731" evidence="3">
    <location>
        <begin position="254"/>
        <end position="300"/>
    </location>
</feature>
<dbReference type="NCBIfam" id="TIGR01777">
    <property type="entry name" value="yfcH"/>
    <property type="match status" value="1"/>
</dbReference>
<name>A0A9X3EHT2_9GAMM</name>
<dbReference type="PANTHER" id="PTHR11092">
    <property type="entry name" value="SUGAR NUCLEOTIDE EPIMERASE RELATED"/>
    <property type="match status" value="1"/>
</dbReference>
<dbReference type="Pfam" id="PF01370">
    <property type="entry name" value="Epimerase"/>
    <property type="match status" value="1"/>
</dbReference>